<dbReference type="GO" id="GO:0030158">
    <property type="term" value="F:protein xylosyltransferase activity"/>
    <property type="evidence" value="ECO:0007669"/>
    <property type="project" value="InterPro"/>
</dbReference>
<dbReference type="OrthoDB" id="7943907at2"/>
<name>A0A1D8AZ42_9BACT</name>
<keyword evidence="9" id="KW-1133">Transmembrane helix</keyword>
<dbReference type="GO" id="GO:0046872">
    <property type="term" value="F:metal ion binding"/>
    <property type="evidence" value="ECO:0007669"/>
    <property type="project" value="UniProtKB-KW"/>
</dbReference>
<organism evidence="15 16">
    <name type="scientific">Lacunisphaera limnophila</name>
    <dbReference type="NCBI Taxonomy" id="1838286"/>
    <lineage>
        <taxon>Bacteria</taxon>
        <taxon>Pseudomonadati</taxon>
        <taxon>Verrucomicrobiota</taxon>
        <taxon>Opitutia</taxon>
        <taxon>Opitutales</taxon>
        <taxon>Opitutaceae</taxon>
        <taxon>Lacunisphaera</taxon>
    </lineage>
</organism>
<keyword evidence="8" id="KW-0735">Signal-anchor</keyword>
<evidence type="ECO:0000256" key="6">
    <source>
        <dbReference type="ARBA" id="ARBA00022723"/>
    </source>
</evidence>
<keyword evidence="6" id="KW-0479">Metal-binding</keyword>
<dbReference type="STRING" id="1838286.Verru16b_03220"/>
<keyword evidence="3" id="KW-0328">Glycosyltransferase</keyword>
<evidence type="ECO:0000256" key="12">
    <source>
        <dbReference type="ARBA" id="ARBA00023157"/>
    </source>
</evidence>
<evidence type="ECO:0000256" key="1">
    <source>
        <dbReference type="ARBA" id="ARBA00004323"/>
    </source>
</evidence>
<evidence type="ECO:0000256" key="3">
    <source>
        <dbReference type="ARBA" id="ARBA00022676"/>
    </source>
</evidence>
<evidence type="ECO:0000256" key="4">
    <source>
        <dbReference type="ARBA" id="ARBA00022679"/>
    </source>
</evidence>
<dbReference type="PANTHER" id="PTHR46025">
    <property type="entry name" value="XYLOSYLTRANSFERASE OXT"/>
    <property type="match status" value="1"/>
</dbReference>
<evidence type="ECO:0000256" key="7">
    <source>
        <dbReference type="ARBA" id="ARBA00022824"/>
    </source>
</evidence>
<evidence type="ECO:0000256" key="9">
    <source>
        <dbReference type="ARBA" id="ARBA00022989"/>
    </source>
</evidence>
<keyword evidence="7" id="KW-0256">Endoplasmic reticulum</keyword>
<evidence type="ECO:0000256" key="8">
    <source>
        <dbReference type="ARBA" id="ARBA00022968"/>
    </source>
</evidence>
<keyword evidence="16" id="KW-1185">Reference proteome</keyword>
<dbReference type="GO" id="GO:0016020">
    <property type="term" value="C:membrane"/>
    <property type="evidence" value="ECO:0007669"/>
    <property type="project" value="InterPro"/>
</dbReference>
<dbReference type="EMBL" id="CP016094">
    <property type="protein sequence ID" value="AOS46124.1"/>
    <property type="molecule type" value="Genomic_DNA"/>
</dbReference>
<dbReference type="PANTHER" id="PTHR46025:SF3">
    <property type="entry name" value="XYLOSYLTRANSFERASE OXT"/>
    <property type="match status" value="1"/>
</dbReference>
<dbReference type="GO" id="GO:0050650">
    <property type="term" value="P:chondroitin sulfate proteoglycan biosynthetic process"/>
    <property type="evidence" value="ECO:0007669"/>
    <property type="project" value="TreeGrafter"/>
</dbReference>
<dbReference type="GO" id="GO:0015012">
    <property type="term" value="P:heparan sulfate proteoglycan biosynthetic process"/>
    <property type="evidence" value="ECO:0007669"/>
    <property type="project" value="TreeGrafter"/>
</dbReference>
<dbReference type="Proteomes" id="UP000095228">
    <property type="component" value="Chromosome"/>
</dbReference>
<keyword evidence="5" id="KW-0812">Transmembrane</keyword>
<evidence type="ECO:0000313" key="15">
    <source>
        <dbReference type="EMBL" id="AOS46124.1"/>
    </source>
</evidence>
<keyword evidence="12" id="KW-1015">Disulfide bond</keyword>
<comment type="subcellular location">
    <subcellularLocation>
        <location evidence="2">Endoplasmic reticulum membrane</location>
        <topology evidence="2">Single-pass type II membrane protein</topology>
    </subcellularLocation>
    <subcellularLocation>
        <location evidence="1">Golgi apparatus membrane</location>
        <topology evidence="1">Single-pass type II membrane protein</topology>
    </subcellularLocation>
</comment>
<evidence type="ECO:0000313" key="16">
    <source>
        <dbReference type="Proteomes" id="UP000095228"/>
    </source>
</evidence>
<reference evidence="15 16" key="1">
    <citation type="submission" date="2016-06" db="EMBL/GenBank/DDBJ databases">
        <title>Three novel species with peptidoglycan cell walls form the new genus Lacunisphaera gen. nov. in the family Opitutaceae of the verrucomicrobial subdivision 4.</title>
        <authorList>
            <person name="Rast P."/>
            <person name="Gloeckner I."/>
            <person name="Jogler M."/>
            <person name="Boedeker C."/>
            <person name="Jeske O."/>
            <person name="Wiegand S."/>
            <person name="Reinhardt R."/>
            <person name="Schumann P."/>
            <person name="Rohde M."/>
            <person name="Spring S."/>
            <person name="Gloeckner F.O."/>
            <person name="Jogler C."/>
        </authorList>
    </citation>
    <scope>NUCLEOTIDE SEQUENCE [LARGE SCALE GENOMIC DNA]</scope>
    <source>
        <strain evidence="15 16">IG16b</strain>
    </source>
</reference>
<keyword evidence="11" id="KW-0472">Membrane</keyword>
<evidence type="ECO:0000256" key="13">
    <source>
        <dbReference type="ARBA" id="ARBA00023180"/>
    </source>
</evidence>
<protein>
    <recommendedName>
        <fullName evidence="14">Peptide O-xylosyltransferase</fullName>
    </recommendedName>
</protein>
<proteinExistence type="predicted"/>
<evidence type="ECO:0000256" key="10">
    <source>
        <dbReference type="ARBA" id="ARBA00023034"/>
    </source>
</evidence>
<keyword evidence="13" id="KW-0325">Glycoprotein</keyword>
<sequence>MKHAFLILAHREPLLLRRLIIRLQSSETTFLVHVDRLVSFEPFRQACADLRNVHFIRRYESRWGSLGLVDATVEGLRVAEEIGGIRRITLLSGQHYPTLSGQALSDFFARSPLNFMRHFRCDGTMPSVVWQRKIQSERLDRYTFRIGSYSFSHPSGRHGLGLRMREAMLKPFWPCPRTHPSYALPYAGSQWWSLTWIAAAKILGFIREHPDFRDFHRWTHIPDELFFHTALLNAIDPVPVFNDHLLFSRWRHDDSAHPDVLSLADLDAVLTSGKPFIRKVSLGESADLLNALDAGGVS</sequence>
<accession>A0A1D8AZ42</accession>
<dbReference type="AlphaFoldDB" id="A0A1D8AZ42"/>
<dbReference type="InterPro" id="IPR003406">
    <property type="entry name" value="Glyco_trans_14"/>
</dbReference>
<evidence type="ECO:0000256" key="11">
    <source>
        <dbReference type="ARBA" id="ARBA00023136"/>
    </source>
</evidence>
<dbReference type="Pfam" id="PF02485">
    <property type="entry name" value="Branch"/>
    <property type="match status" value="1"/>
</dbReference>
<evidence type="ECO:0000256" key="5">
    <source>
        <dbReference type="ARBA" id="ARBA00022692"/>
    </source>
</evidence>
<dbReference type="RefSeq" id="WP_083270417.1">
    <property type="nucleotide sequence ID" value="NZ_CP016094.1"/>
</dbReference>
<keyword evidence="10" id="KW-0333">Golgi apparatus</keyword>
<dbReference type="KEGG" id="obg:Verru16b_03220"/>
<gene>
    <name evidence="15" type="ORF">Verru16b_03220</name>
</gene>
<keyword evidence="4" id="KW-0808">Transferase</keyword>
<evidence type="ECO:0000256" key="14">
    <source>
        <dbReference type="ARBA" id="ARBA00042865"/>
    </source>
</evidence>
<evidence type="ECO:0000256" key="2">
    <source>
        <dbReference type="ARBA" id="ARBA00004648"/>
    </source>
</evidence>
<dbReference type="InterPro" id="IPR043538">
    <property type="entry name" value="XYLT"/>
</dbReference>